<evidence type="ECO:0000256" key="10">
    <source>
        <dbReference type="ARBA" id="ARBA00038367"/>
    </source>
</evidence>
<dbReference type="PANTHER" id="PTHR43783">
    <property type="entry name" value="UDP-N-ACETYLGLUCOSAMINE 1-CARBOXYVINYLTRANSFERASE"/>
    <property type="match status" value="1"/>
</dbReference>
<comment type="pathway">
    <text evidence="2">Cell wall biogenesis; peptidoglycan biosynthesis.</text>
</comment>
<evidence type="ECO:0000256" key="6">
    <source>
        <dbReference type="ARBA" id="ARBA00022960"/>
    </source>
</evidence>
<dbReference type="Pfam" id="PF00275">
    <property type="entry name" value="EPSP_synthase"/>
    <property type="match status" value="1"/>
</dbReference>
<dbReference type="GO" id="GO:0051301">
    <property type="term" value="P:cell division"/>
    <property type="evidence" value="ECO:0007669"/>
    <property type="project" value="UniProtKB-KW"/>
</dbReference>
<reference evidence="17" key="1">
    <citation type="submission" date="2020-05" db="EMBL/GenBank/DDBJ databases">
        <authorList>
            <person name="Chiriac C."/>
            <person name="Salcher M."/>
            <person name="Ghai R."/>
            <person name="Kavagutti S V."/>
        </authorList>
    </citation>
    <scope>NUCLEOTIDE SEQUENCE</scope>
</reference>
<evidence type="ECO:0000256" key="15">
    <source>
        <dbReference type="ARBA" id="ARBA00047527"/>
    </source>
</evidence>
<keyword evidence="6" id="KW-0133">Cell shape</keyword>
<dbReference type="HAMAP" id="MF_00111">
    <property type="entry name" value="MurA"/>
    <property type="match status" value="1"/>
</dbReference>
<dbReference type="NCBIfam" id="NF006873">
    <property type="entry name" value="PRK09369.1"/>
    <property type="match status" value="1"/>
</dbReference>
<dbReference type="InterPro" id="IPR001986">
    <property type="entry name" value="Enolpyruvate_Tfrase_dom"/>
</dbReference>
<dbReference type="InterPro" id="IPR036968">
    <property type="entry name" value="Enolpyruvate_Tfrase_sf"/>
</dbReference>
<dbReference type="InterPro" id="IPR005750">
    <property type="entry name" value="UDP_GlcNAc_COvinyl_MurA"/>
</dbReference>
<dbReference type="GO" id="GO:0019277">
    <property type="term" value="P:UDP-N-acetylgalactosamine biosynthetic process"/>
    <property type="evidence" value="ECO:0007669"/>
    <property type="project" value="InterPro"/>
</dbReference>
<comment type="subcellular location">
    <subcellularLocation>
        <location evidence="1">Cytoplasm</location>
    </subcellularLocation>
</comment>
<dbReference type="CDD" id="cd01555">
    <property type="entry name" value="UdpNAET"/>
    <property type="match status" value="1"/>
</dbReference>
<dbReference type="GO" id="GO:0008360">
    <property type="term" value="P:regulation of cell shape"/>
    <property type="evidence" value="ECO:0007669"/>
    <property type="project" value="UniProtKB-KW"/>
</dbReference>
<name>A0A6J6AGG2_9ZZZZ</name>
<sequence length="437" mass="45708">MSYGSNQREGDVIVVAQSGPLSGEVVVPGAKNSVLKLMAATLLADGRYTLTNVPIIEDVSIMADLLRAVGLEINFMAAPAGQTGQHVSIYNSGAITPVAPFELVDRIRSSVNLVGPLLGRFGEIDIALPGGDDFGGRPIDMHLRGLEAMGAEFETSAEGIVGRCARLVGAEIVFDFPSVGATENVLMAAVVADGVTTIRNAAREPEIADLCAMLRKMGCRIDGIGTATLTVTGVESSSLQSVTHEVVTDRVQSATYIAAAGMCGGTIRVARANAQHMGMMLTRFTEMGMVFDIDDDGITATAPDRLTSVDVSTLPYPGFATDYKPLIVAMLSIANGVGIVTENLYPGRFRYVDELRTLGANIVIDGHHAVVRGVEHLSGASVVAPDIRAGAALVVTGLAASGITEISDVFHIDRGYDDIVGRLSALGASISRVQPEP</sequence>
<gene>
    <name evidence="17" type="ORF">UFOPK4179_00810</name>
</gene>
<dbReference type="EC" id="2.5.1.7" evidence="11"/>
<comment type="similarity">
    <text evidence="10">Belongs to the EPSP synthase family. MurA subfamily.</text>
</comment>
<evidence type="ECO:0000256" key="13">
    <source>
        <dbReference type="ARBA" id="ARBA00042443"/>
    </source>
</evidence>
<keyword evidence="3" id="KW-0963">Cytoplasm</keyword>
<organism evidence="17">
    <name type="scientific">freshwater metagenome</name>
    <dbReference type="NCBI Taxonomy" id="449393"/>
    <lineage>
        <taxon>unclassified sequences</taxon>
        <taxon>metagenomes</taxon>
        <taxon>ecological metagenomes</taxon>
    </lineage>
</organism>
<evidence type="ECO:0000256" key="4">
    <source>
        <dbReference type="ARBA" id="ARBA00022618"/>
    </source>
</evidence>
<dbReference type="PANTHER" id="PTHR43783:SF1">
    <property type="entry name" value="UDP-N-ACETYLGLUCOSAMINE 1-CARBOXYVINYLTRANSFERASE"/>
    <property type="match status" value="1"/>
</dbReference>
<dbReference type="SUPFAM" id="SSF55205">
    <property type="entry name" value="EPT/RTPC-like"/>
    <property type="match status" value="1"/>
</dbReference>
<evidence type="ECO:0000256" key="9">
    <source>
        <dbReference type="ARBA" id="ARBA00023316"/>
    </source>
</evidence>
<evidence type="ECO:0000256" key="14">
    <source>
        <dbReference type="ARBA" id="ARBA00042842"/>
    </source>
</evidence>
<keyword evidence="7" id="KW-0573">Peptidoglycan synthesis</keyword>
<dbReference type="InterPro" id="IPR050068">
    <property type="entry name" value="MurA_subfamily"/>
</dbReference>
<dbReference type="GO" id="GO:0008760">
    <property type="term" value="F:UDP-N-acetylglucosamine 1-carboxyvinyltransferase activity"/>
    <property type="evidence" value="ECO:0007669"/>
    <property type="project" value="UniProtKB-EC"/>
</dbReference>
<dbReference type="AlphaFoldDB" id="A0A6J6AGG2"/>
<dbReference type="GO" id="GO:0005737">
    <property type="term" value="C:cytoplasm"/>
    <property type="evidence" value="ECO:0007669"/>
    <property type="project" value="UniProtKB-SubCell"/>
</dbReference>
<keyword evidence="9" id="KW-0961">Cell wall biogenesis/degradation</keyword>
<evidence type="ECO:0000256" key="2">
    <source>
        <dbReference type="ARBA" id="ARBA00004752"/>
    </source>
</evidence>
<evidence type="ECO:0000256" key="7">
    <source>
        <dbReference type="ARBA" id="ARBA00022984"/>
    </source>
</evidence>
<dbReference type="InterPro" id="IPR013792">
    <property type="entry name" value="RNA3'P_cycl/enolpyr_Trfase_a/b"/>
</dbReference>
<keyword evidence="8" id="KW-0131">Cell cycle</keyword>
<dbReference type="GO" id="GO:0071555">
    <property type="term" value="P:cell wall organization"/>
    <property type="evidence" value="ECO:0007669"/>
    <property type="project" value="UniProtKB-KW"/>
</dbReference>
<dbReference type="Gene3D" id="3.65.10.10">
    <property type="entry name" value="Enolpyruvate transferase domain"/>
    <property type="match status" value="2"/>
</dbReference>
<comment type="catalytic activity">
    <reaction evidence="15">
        <text>phosphoenolpyruvate + UDP-N-acetyl-alpha-D-glucosamine = UDP-N-acetyl-3-O-(1-carboxyvinyl)-alpha-D-glucosamine + phosphate</text>
        <dbReference type="Rhea" id="RHEA:18681"/>
        <dbReference type="ChEBI" id="CHEBI:43474"/>
        <dbReference type="ChEBI" id="CHEBI:57705"/>
        <dbReference type="ChEBI" id="CHEBI:58702"/>
        <dbReference type="ChEBI" id="CHEBI:68483"/>
        <dbReference type="EC" id="2.5.1.7"/>
    </reaction>
</comment>
<dbReference type="NCBIfam" id="TIGR01072">
    <property type="entry name" value="murA"/>
    <property type="match status" value="1"/>
</dbReference>
<evidence type="ECO:0000256" key="8">
    <source>
        <dbReference type="ARBA" id="ARBA00023306"/>
    </source>
</evidence>
<proteinExistence type="inferred from homology"/>
<accession>A0A6J6AGG2</accession>
<evidence type="ECO:0000256" key="1">
    <source>
        <dbReference type="ARBA" id="ARBA00004496"/>
    </source>
</evidence>
<keyword evidence="4" id="KW-0132">Cell division</keyword>
<evidence type="ECO:0000256" key="11">
    <source>
        <dbReference type="ARBA" id="ARBA00039108"/>
    </source>
</evidence>
<feature type="domain" description="Enolpyruvate transferase" evidence="16">
    <location>
        <begin position="16"/>
        <end position="422"/>
    </location>
</feature>
<evidence type="ECO:0000313" key="17">
    <source>
        <dbReference type="EMBL" id="CAB4368016.1"/>
    </source>
</evidence>
<protein>
    <recommendedName>
        <fullName evidence="12">UDP-N-acetylglucosamine 1-carboxyvinyltransferase</fullName>
        <ecNumber evidence="11">2.5.1.7</ecNumber>
    </recommendedName>
    <alternativeName>
        <fullName evidence="13">Enoylpyruvate transferase</fullName>
    </alternativeName>
    <alternativeName>
        <fullName evidence="14">UDP-N-acetylglucosamine enolpyruvyl transferase</fullName>
    </alternativeName>
</protein>
<evidence type="ECO:0000256" key="5">
    <source>
        <dbReference type="ARBA" id="ARBA00022679"/>
    </source>
</evidence>
<evidence type="ECO:0000256" key="12">
    <source>
        <dbReference type="ARBA" id="ARBA00039754"/>
    </source>
</evidence>
<evidence type="ECO:0000259" key="16">
    <source>
        <dbReference type="Pfam" id="PF00275"/>
    </source>
</evidence>
<evidence type="ECO:0000256" key="3">
    <source>
        <dbReference type="ARBA" id="ARBA00022490"/>
    </source>
</evidence>
<keyword evidence="5" id="KW-0808">Transferase</keyword>
<dbReference type="GO" id="GO:0009252">
    <property type="term" value="P:peptidoglycan biosynthetic process"/>
    <property type="evidence" value="ECO:0007669"/>
    <property type="project" value="UniProtKB-KW"/>
</dbReference>
<dbReference type="EMBL" id="CAETWZ010000071">
    <property type="protein sequence ID" value="CAB4368016.1"/>
    <property type="molecule type" value="Genomic_DNA"/>
</dbReference>